<dbReference type="RefSeq" id="WP_126677568.1">
    <property type="nucleotide sequence ID" value="NZ_RYYU01000001.1"/>
</dbReference>
<dbReference type="PANTHER" id="PTHR43318:SF1">
    <property type="entry name" value="POLYSACCHARIDE BIOSYNTHESIS PROTEIN EPSC-RELATED"/>
    <property type="match status" value="1"/>
</dbReference>
<keyword evidence="2" id="KW-0472">Membrane</keyword>
<keyword evidence="5" id="KW-1185">Reference proteome</keyword>
<feature type="transmembrane region" description="Helical" evidence="2">
    <location>
        <begin position="52"/>
        <end position="70"/>
    </location>
</feature>
<feature type="domain" description="Polysaccharide biosynthesis protein CapD-like" evidence="3">
    <location>
        <begin position="299"/>
        <end position="585"/>
    </location>
</feature>
<dbReference type="PANTHER" id="PTHR43318">
    <property type="entry name" value="UDP-N-ACETYLGLUCOSAMINE 4,6-DEHYDRATASE"/>
    <property type="match status" value="1"/>
</dbReference>
<evidence type="ECO:0000256" key="2">
    <source>
        <dbReference type="SAM" id="Phobius"/>
    </source>
</evidence>
<name>A0A432LH33_9BACT</name>
<dbReference type="Gene3D" id="3.40.50.720">
    <property type="entry name" value="NAD(P)-binding Rossmann-like Domain"/>
    <property type="match status" value="2"/>
</dbReference>
<dbReference type="Proteomes" id="UP000278983">
    <property type="component" value="Unassembled WGS sequence"/>
</dbReference>
<evidence type="ECO:0000313" key="4">
    <source>
        <dbReference type="EMBL" id="RUL58471.1"/>
    </source>
</evidence>
<comment type="similarity">
    <text evidence="1">Belongs to the polysaccharide synthase family.</text>
</comment>
<dbReference type="InterPro" id="IPR051203">
    <property type="entry name" value="Polysaccharide_Synthase-Rel"/>
</dbReference>
<comment type="caution">
    <text evidence="4">The sequence shown here is derived from an EMBL/GenBank/DDBJ whole genome shotgun (WGS) entry which is preliminary data.</text>
</comment>
<dbReference type="CDD" id="cd05237">
    <property type="entry name" value="UDP_invert_4-6DH_SDR_e"/>
    <property type="match status" value="1"/>
</dbReference>
<organism evidence="4 5">
    <name type="scientific">Prevotella koreensis</name>
    <dbReference type="NCBI Taxonomy" id="2490854"/>
    <lineage>
        <taxon>Bacteria</taxon>
        <taxon>Pseudomonadati</taxon>
        <taxon>Bacteroidota</taxon>
        <taxon>Bacteroidia</taxon>
        <taxon>Bacteroidales</taxon>
        <taxon>Prevotellaceae</taxon>
        <taxon>Prevotella</taxon>
    </lineage>
</organism>
<sequence length="637" mass="72312">MKKFLGKISHWYFTKDALPYWCVFAFDCFMVISSGLVCHTLIWGATVTANEFLPLLGTLLFYLVFYIIGFRIFHTYSGVMRYTSFSDIHRIALANLIGVLSIAFMRQVFMYDLYFVQIRMRELAMTFVLSTVVMWTARMIVKYMYEYYKQDQDARGVFIYGVKTGGLSIARSLLAAPNVEYKLKGFVSDANDMAGKMLMGVMVYRNDKDLLKTMEREKATALFISPLKKDDFIKQTALVDMLIEKGISIFVMPSATEWDGKSDIFASQLHEIEIEDLLPRDEINIDLDAVRSLLKGKKILITGSAGSIGSEIVRQIATFHPSQMILIDQAETPQHDIRLMLKNGFPEVKAETIVTTIRNRERMETIFNQYRPDYVFHAAAYKHVPMMEDNPCESVQNNIDGTRVIADVSVKYGVKKFVMISTDKAVNPTNVMGCSKRICEIYVQSLDRAIKDGKINGVTQFVTTRFGNVLGSNGSVIPVFREQIKHGGPVTVTHPEILRYFMLIPEACKLVLEAGTIGKGGEVFVFDMGAPVKIVDLAKRMIKLSGAQNIDIEFTGLRDGEKLYEEVLNDEEITIPTVNNKIRVAKVREYDIDTVKEQIEQLVADSYGFDKMLTVKQMKLIVPEYKSNHSVYESLDK</sequence>
<dbReference type="AlphaFoldDB" id="A0A432LH33"/>
<dbReference type="EMBL" id="RYYU01000001">
    <property type="protein sequence ID" value="RUL58471.1"/>
    <property type="molecule type" value="Genomic_DNA"/>
</dbReference>
<keyword evidence="2" id="KW-1133">Transmembrane helix</keyword>
<evidence type="ECO:0000313" key="5">
    <source>
        <dbReference type="Proteomes" id="UP000278983"/>
    </source>
</evidence>
<evidence type="ECO:0000256" key="1">
    <source>
        <dbReference type="ARBA" id="ARBA00007430"/>
    </source>
</evidence>
<gene>
    <name evidence="4" type="ORF">EHV08_00910</name>
</gene>
<dbReference type="InterPro" id="IPR036291">
    <property type="entry name" value="NAD(P)-bd_dom_sf"/>
</dbReference>
<dbReference type="InterPro" id="IPR003869">
    <property type="entry name" value="Polysac_CapD-like"/>
</dbReference>
<dbReference type="SUPFAM" id="SSF51735">
    <property type="entry name" value="NAD(P)-binding Rossmann-fold domains"/>
    <property type="match status" value="1"/>
</dbReference>
<protein>
    <submittedName>
        <fullName evidence="4">Polysaccharide biosynthesis protein</fullName>
    </submittedName>
</protein>
<feature type="transmembrane region" description="Helical" evidence="2">
    <location>
        <begin position="91"/>
        <end position="111"/>
    </location>
</feature>
<dbReference type="Pfam" id="PF02719">
    <property type="entry name" value="Polysacc_synt_2"/>
    <property type="match status" value="1"/>
</dbReference>
<keyword evidence="2" id="KW-0812">Transmembrane</keyword>
<evidence type="ECO:0000259" key="3">
    <source>
        <dbReference type="Pfam" id="PF02719"/>
    </source>
</evidence>
<reference evidence="4 5" key="1">
    <citation type="submission" date="2018-12" db="EMBL/GenBank/DDBJ databases">
        <title>Genome sequencing of Prevotella sp. KCOM 3155 (= JS262).</title>
        <authorList>
            <person name="Kook J.-K."/>
            <person name="Park S.-N."/>
            <person name="Lim Y.K."/>
        </authorList>
    </citation>
    <scope>NUCLEOTIDE SEQUENCE [LARGE SCALE GENOMIC DNA]</scope>
    <source>
        <strain evidence="4 5">KCOM 3155</strain>
    </source>
</reference>
<dbReference type="OrthoDB" id="9803111at2"/>
<proteinExistence type="inferred from homology"/>
<accession>A0A432LH33</accession>
<feature type="transmembrane region" description="Helical" evidence="2">
    <location>
        <begin position="21"/>
        <end position="46"/>
    </location>
</feature>